<evidence type="ECO:0008006" key="3">
    <source>
        <dbReference type="Google" id="ProtNLM"/>
    </source>
</evidence>
<comment type="caution">
    <text evidence="1">The sequence shown here is derived from an EMBL/GenBank/DDBJ whole genome shotgun (WGS) entry which is preliminary data.</text>
</comment>
<dbReference type="InterPro" id="IPR009061">
    <property type="entry name" value="DNA-bd_dom_put_sf"/>
</dbReference>
<dbReference type="SUPFAM" id="SSF46955">
    <property type="entry name" value="Putative DNA-binding domain"/>
    <property type="match status" value="1"/>
</dbReference>
<protein>
    <recommendedName>
        <fullName evidence="3">Helix-turn-helix domain-containing protein</fullName>
    </recommendedName>
</protein>
<reference evidence="1" key="1">
    <citation type="submission" date="2019-11" db="EMBL/GenBank/DDBJ databases">
        <title>Comparative genomics of photobacteria reveal adaptation to distinct habitats.</title>
        <authorList>
            <person name="Fuertes-Perez S."/>
            <person name="Hilgarth M."/>
            <person name="Vogel R.F."/>
        </authorList>
    </citation>
    <scope>NUCLEOTIDE SEQUENCE</scope>
    <source>
        <strain evidence="1">TMW2.2145</strain>
    </source>
</reference>
<gene>
    <name evidence="1" type="ORF">GLP33_17205</name>
</gene>
<proteinExistence type="predicted"/>
<name>A0AAW4ZZZ8_PHOPO</name>
<evidence type="ECO:0000313" key="2">
    <source>
        <dbReference type="Proteomes" id="UP000813876"/>
    </source>
</evidence>
<dbReference type="EMBL" id="WMCP01000026">
    <property type="protein sequence ID" value="MCF2303472.1"/>
    <property type="molecule type" value="Genomic_DNA"/>
</dbReference>
<dbReference type="AlphaFoldDB" id="A0AAW4ZZZ8"/>
<organism evidence="1 2">
    <name type="scientific">Photobacterium phosphoreum</name>
    <dbReference type="NCBI Taxonomy" id="659"/>
    <lineage>
        <taxon>Bacteria</taxon>
        <taxon>Pseudomonadati</taxon>
        <taxon>Pseudomonadota</taxon>
        <taxon>Gammaproteobacteria</taxon>
        <taxon>Vibrionales</taxon>
        <taxon>Vibrionaceae</taxon>
        <taxon>Photobacterium</taxon>
    </lineage>
</organism>
<sequence>MNRLMSIKEVAHQMGCSHVTIYRQVEVGTMIQPIRMGNRVLFPDSEIGPIVNARIKGLDDEQIKQLVIELIGKRGEL</sequence>
<accession>A0AAW4ZZZ8</accession>
<dbReference type="Proteomes" id="UP000813876">
    <property type="component" value="Unassembled WGS sequence"/>
</dbReference>
<dbReference type="Gene3D" id="1.10.238.160">
    <property type="match status" value="1"/>
</dbReference>
<dbReference type="RefSeq" id="WP_232581626.1">
    <property type="nucleotide sequence ID" value="NZ_WMCP01000026.1"/>
</dbReference>
<evidence type="ECO:0000313" key="1">
    <source>
        <dbReference type="EMBL" id="MCF2303472.1"/>
    </source>
</evidence>